<comment type="caution">
    <text evidence="3">The sequence shown here is derived from an EMBL/GenBank/DDBJ whole genome shotgun (WGS) entry which is preliminary data.</text>
</comment>
<feature type="transmembrane region" description="Helical" evidence="2">
    <location>
        <begin position="151"/>
        <end position="173"/>
    </location>
</feature>
<dbReference type="RefSeq" id="WP_186832858.1">
    <property type="nucleotide sequence ID" value="NZ_JAEQMG010000048.1"/>
</dbReference>
<keyword evidence="2" id="KW-0812">Transmembrane</keyword>
<feature type="transmembrane region" description="Helical" evidence="2">
    <location>
        <begin position="36"/>
        <end position="61"/>
    </location>
</feature>
<keyword evidence="2" id="KW-1133">Transmembrane helix</keyword>
<evidence type="ECO:0000313" key="3">
    <source>
        <dbReference type="EMBL" id="MBK6088140.1"/>
    </source>
</evidence>
<gene>
    <name evidence="3" type="ORF">JKK62_05650</name>
</gene>
<dbReference type="PANTHER" id="PTHR36844">
    <property type="entry name" value="PROTEASE PRSW"/>
    <property type="match status" value="1"/>
</dbReference>
<keyword evidence="3" id="KW-0378">Hydrolase</keyword>
<dbReference type="GO" id="GO:0008237">
    <property type="term" value="F:metallopeptidase activity"/>
    <property type="evidence" value="ECO:0007669"/>
    <property type="project" value="UniProtKB-KW"/>
</dbReference>
<feature type="transmembrane region" description="Helical" evidence="2">
    <location>
        <begin position="123"/>
        <end position="145"/>
    </location>
</feature>
<feature type="compositionally biased region" description="Low complexity" evidence="1">
    <location>
        <begin position="454"/>
        <end position="467"/>
    </location>
</feature>
<dbReference type="EMBL" id="JAEQMG010000048">
    <property type="protein sequence ID" value="MBK6088140.1"/>
    <property type="molecule type" value="Genomic_DNA"/>
</dbReference>
<feature type="compositionally biased region" description="Polar residues" evidence="1">
    <location>
        <begin position="506"/>
        <end position="522"/>
    </location>
</feature>
<dbReference type="PANTHER" id="PTHR36844:SF1">
    <property type="entry name" value="PROTEASE PRSW"/>
    <property type="match status" value="1"/>
</dbReference>
<dbReference type="Proteomes" id="UP000633365">
    <property type="component" value="Unassembled WGS sequence"/>
</dbReference>
<protein>
    <submittedName>
        <fullName evidence="3">PrsW family intramembrane metalloprotease</fullName>
    </submittedName>
</protein>
<feature type="compositionally biased region" description="Polar residues" evidence="1">
    <location>
        <begin position="380"/>
        <end position="391"/>
    </location>
</feature>
<feature type="compositionally biased region" description="Pro residues" evidence="1">
    <location>
        <begin position="329"/>
        <end position="340"/>
    </location>
</feature>
<reference evidence="3" key="1">
    <citation type="submission" date="2021-01" db="EMBL/GenBank/DDBJ databases">
        <title>Genome public.</title>
        <authorList>
            <person name="Liu C."/>
            <person name="Sun Q."/>
        </authorList>
    </citation>
    <scope>NUCLEOTIDE SEQUENCE</scope>
    <source>
        <strain evidence="3">M6</strain>
    </source>
</reference>
<keyword evidence="4" id="KW-1185">Reference proteome</keyword>
<feature type="compositionally biased region" description="Low complexity" evidence="1">
    <location>
        <begin position="422"/>
        <end position="447"/>
    </location>
</feature>
<evidence type="ECO:0000256" key="2">
    <source>
        <dbReference type="SAM" id="Phobius"/>
    </source>
</evidence>
<keyword evidence="2" id="KW-0472">Membrane</keyword>
<name>A0A934TZ76_9FIRM</name>
<feature type="compositionally biased region" description="Polar residues" evidence="1">
    <location>
        <begin position="397"/>
        <end position="419"/>
    </location>
</feature>
<feature type="transmembrane region" description="Helical" evidence="2">
    <location>
        <begin position="92"/>
        <end position="111"/>
    </location>
</feature>
<dbReference type="Pfam" id="PF13367">
    <property type="entry name" value="PrsW-protease"/>
    <property type="match status" value="1"/>
</dbReference>
<sequence>MFSSTEIFMVIGLLPAALLLFYIYKMDRIEKEPKGLLVGLFFLGVGATIPTIVVEVLLSILNNGIFFGSFTNEYEYLFVDGKVYLYEFVNNFFGIALVEEGFKWLFMFLLTRKSKSFNCLFDGVVYAAFVSLGFAAAENVMYVFTGGLVTGVLRMITAVPAHCAFSVVMGYFYGKWFINRNAGALEKNLYQNGVIMTTPKGFGEGKFLLLSLVVPMAIHGFYDFCCTFTSYSWVYWVLLFLLLIFLYIVCFRNVYALSKKDAYITYLCMEKVLERYPDTAGYLCRMPEHIVFFTPQVIQTSIMNREPHGVKITANNMYYAHPMPVTRPKPAPQPVYPQPQPIQYGQPMNVPQAQPMQYGQPMNRPQAQPMQYSQPIQYSQPMNRPQAQPMQYGQPMNRPQAQPIQYSQPMNGSQAQPMQYGQPMNAPQAQPMQYGQPMNAPQAQPMQYSQPVNQPQAQSAPYAQPLQTTQPDYSNGGRPVVDEEPYTTQLDNLEPVGGYRRLGGTPTIQFPDQSQNPYYTQQ</sequence>
<dbReference type="InterPro" id="IPR026898">
    <property type="entry name" value="PrsW"/>
</dbReference>
<dbReference type="AlphaFoldDB" id="A0A934TZ76"/>
<keyword evidence="3" id="KW-0482">Metalloprotease</keyword>
<feature type="transmembrane region" description="Helical" evidence="2">
    <location>
        <begin position="6"/>
        <end position="24"/>
    </location>
</feature>
<keyword evidence="3" id="KW-0645">Protease</keyword>
<accession>A0A934TZ76</accession>
<feature type="region of interest" description="Disordered" evidence="1">
    <location>
        <begin position="329"/>
        <end position="368"/>
    </location>
</feature>
<organism evidence="3 4">
    <name type="scientific">Ruminococcus difficilis</name>
    <dbReference type="NCBI Taxonomy" id="2763069"/>
    <lineage>
        <taxon>Bacteria</taxon>
        <taxon>Bacillati</taxon>
        <taxon>Bacillota</taxon>
        <taxon>Clostridia</taxon>
        <taxon>Eubacteriales</taxon>
        <taxon>Oscillospiraceae</taxon>
        <taxon>Ruminococcus</taxon>
    </lineage>
</organism>
<evidence type="ECO:0000256" key="1">
    <source>
        <dbReference type="SAM" id="MobiDB-lite"/>
    </source>
</evidence>
<feature type="transmembrane region" description="Helical" evidence="2">
    <location>
        <begin position="205"/>
        <end position="222"/>
    </location>
</feature>
<feature type="region of interest" description="Disordered" evidence="1">
    <location>
        <begin position="380"/>
        <end position="522"/>
    </location>
</feature>
<evidence type="ECO:0000313" key="4">
    <source>
        <dbReference type="Proteomes" id="UP000633365"/>
    </source>
</evidence>
<proteinExistence type="predicted"/>
<feature type="transmembrane region" description="Helical" evidence="2">
    <location>
        <begin position="234"/>
        <end position="255"/>
    </location>
</feature>